<organism evidence="2 3">
    <name type="scientific">Linnemannia exigua</name>
    <dbReference type="NCBI Taxonomy" id="604196"/>
    <lineage>
        <taxon>Eukaryota</taxon>
        <taxon>Fungi</taxon>
        <taxon>Fungi incertae sedis</taxon>
        <taxon>Mucoromycota</taxon>
        <taxon>Mortierellomycotina</taxon>
        <taxon>Mortierellomycetes</taxon>
        <taxon>Mortierellales</taxon>
        <taxon>Mortierellaceae</taxon>
        <taxon>Linnemannia</taxon>
    </lineage>
</organism>
<keyword evidence="3" id="KW-1185">Reference proteome</keyword>
<sequence>MTIYQIHPFRHAHSSDAPSPSVQPAETVVYFDQVVDLEFNLKAGKINDDHDPDHSNSSSSSDDYDYDTYDSVLGIEDVVQNLCDNN</sequence>
<comment type="caution">
    <text evidence="2">The sequence shown here is derived from an EMBL/GenBank/DDBJ whole genome shotgun (WGS) entry which is preliminary data.</text>
</comment>
<dbReference type="AlphaFoldDB" id="A0AAD4H1Z3"/>
<feature type="region of interest" description="Disordered" evidence="1">
    <location>
        <begin position="1"/>
        <end position="22"/>
    </location>
</feature>
<dbReference type="Proteomes" id="UP001194580">
    <property type="component" value="Unassembled WGS sequence"/>
</dbReference>
<evidence type="ECO:0000256" key="1">
    <source>
        <dbReference type="SAM" id="MobiDB-lite"/>
    </source>
</evidence>
<feature type="region of interest" description="Disordered" evidence="1">
    <location>
        <begin position="44"/>
        <end position="68"/>
    </location>
</feature>
<feature type="compositionally biased region" description="Basic and acidic residues" evidence="1">
    <location>
        <begin position="45"/>
        <end position="54"/>
    </location>
</feature>
<accession>A0AAD4H1Z3</accession>
<name>A0AAD4H1Z3_9FUNG</name>
<feature type="non-terminal residue" evidence="2">
    <location>
        <position position="86"/>
    </location>
</feature>
<reference evidence="2" key="1">
    <citation type="journal article" date="2020" name="Fungal Divers.">
        <title>Resolving the Mortierellaceae phylogeny through synthesis of multi-gene phylogenetics and phylogenomics.</title>
        <authorList>
            <person name="Vandepol N."/>
            <person name="Liber J."/>
            <person name="Desiro A."/>
            <person name="Na H."/>
            <person name="Kennedy M."/>
            <person name="Barry K."/>
            <person name="Grigoriev I.V."/>
            <person name="Miller A.N."/>
            <person name="O'Donnell K."/>
            <person name="Stajich J.E."/>
            <person name="Bonito G."/>
        </authorList>
    </citation>
    <scope>NUCLEOTIDE SEQUENCE</scope>
    <source>
        <strain evidence="2">NRRL 28262</strain>
    </source>
</reference>
<evidence type="ECO:0000313" key="3">
    <source>
        <dbReference type="Proteomes" id="UP001194580"/>
    </source>
</evidence>
<protein>
    <submittedName>
        <fullName evidence="2">Uncharacterized protein</fullName>
    </submittedName>
</protein>
<dbReference type="EMBL" id="JAAAIL010003154">
    <property type="protein sequence ID" value="KAG0252123.1"/>
    <property type="molecule type" value="Genomic_DNA"/>
</dbReference>
<evidence type="ECO:0000313" key="2">
    <source>
        <dbReference type="EMBL" id="KAG0252123.1"/>
    </source>
</evidence>
<gene>
    <name evidence="2" type="ORF">BGZ95_006711</name>
</gene>
<proteinExistence type="predicted"/>